<evidence type="ECO:0000313" key="6">
    <source>
        <dbReference type="EMBL" id="RKD71269.1"/>
    </source>
</evidence>
<dbReference type="PROSITE" id="PS50887">
    <property type="entry name" value="GGDEF"/>
    <property type="match status" value="1"/>
</dbReference>
<dbReference type="PROSITE" id="PS50110">
    <property type="entry name" value="RESPONSE_REGULATORY"/>
    <property type="match status" value="2"/>
</dbReference>
<dbReference type="GO" id="GO:0000160">
    <property type="term" value="P:phosphorelay signal transduction system"/>
    <property type="evidence" value="ECO:0007669"/>
    <property type="project" value="InterPro"/>
</dbReference>
<feature type="domain" description="HPt" evidence="5">
    <location>
        <begin position="1"/>
        <end position="94"/>
    </location>
</feature>
<dbReference type="GO" id="GO:0052621">
    <property type="term" value="F:diguanylate cyclase activity"/>
    <property type="evidence" value="ECO:0007669"/>
    <property type="project" value="TreeGrafter"/>
</dbReference>
<dbReference type="EMBL" id="RAPK01000010">
    <property type="protein sequence ID" value="RKD71269.1"/>
    <property type="molecule type" value="Genomic_DNA"/>
</dbReference>
<dbReference type="RefSeq" id="WP_120193814.1">
    <property type="nucleotide sequence ID" value="NZ_RAPK01000010.1"/>
</dbReference>
<dbReference type="InterPro" id="IPR036641">
    <property type="entry name" value="HPT_dom_sf"/>
</dbReference>
<dbReference type="CDD" id="cd17574">
    <property type="entry name" value="REC_OmpR"/>
    <property type="match status" value="1"/>
</dbReference>
<dbReference type="InterPro" id="IPR000160">
    <property type="entry name" value="GGDEF_dom"/>
</dbReference>
<reference evidence="6 7" key="1">
    <citation type="submission" date="2018-09" db="EMBL/GenBank/DDBJ databases">
        <title>Genomic Encyclopedia of Archaeal and Bacterial Type Strains, Phase II (KMG-II): from individual species to whole genera.</title>
        <authorList>
            <person name="Goeker M."/>
        </authorList>
    </citation>
    <scope>NUCLEOTIDE SEQUENCE [LARGE SCALE GENOMIC DNA]</scope>
    <source>
        <strain evidence="6 7">DSM 17008</strain>
    </source>
</reference>
<feature type="domain" description="Response regulatory" evidence="3">
    <location>
        <begin position="406"/>
        <end position="529"/>
    </location>
</feature>
<evidence type="ECO:0000256" key="2">
    <source>
        <dbReference type="PROSITE-ProRule" id="PRU00169"/>
    </source>
</evidence>
<dbReference type="OrthoDB" id="9759607at2"/>
<dbReference type="SMART" id="SM00267">
    <property type="entry name" value="GGDEF"/>
    <property type="match status" value="1"/>
</dbReference>
<dbReference type="InterPro" id="IPR043128">
    <property type="entry name" value="Rev_trsase/Diguanyl_cyclase"/>
</dbReference>
<dbReference type="InterPro" id="IPR029787">
    <property type="entry name" value="Nucleotide_cyclase"/>
</dbReference>
<dbReference type="PROSITE" id="PS50894">
    <property type="entry name" value="HPT"/>
    <property type="match status" value="1"/>
</dbReference>
<dbReference type="SUPFAM" id="SSF55073">
    <property type="entry name" value="Nucleotide cyclase"/>
    <property type="match status" value="1"/>
</dbReference>
<comment type="caution">
    <text evidence="6">The sequence shown here is derived from an EMBL/GenBank/DDBJ whole genome shotgun (WGS) entry which is preliminary data.</text>
</comment>
<feature type="modified residue" description="4-aspartylphosphate" evidence="2">
    <location>
        <position position="155"/>
    </location>
</feature>
<dbReference type="FunFam" id="3.30.70.270:FF:000001">
    <property type="entry name" value="Diguanylate cyclase domain protein"/>
    <property type="match status" value="1"/>
</dbReference>
<evidence type="ECO:0000259" key="4">
    <source>
        <dbReference type="PROSITE" id="PS50887"/>
    </source>
</evidence>
<evidence type="ECO:0000259" key="3">
    <source>
        <dbReference type="PROSITE" id="PS50110"/>
    </source>
</evidence>
<dbReference type="GO" id="GO:1902201">
    <property type="term" value="P:negative regulation of bacterial-type flagellum-dependent cell motility"/>
    <property type="evidence" value="ECO:0007669"/>
    <property type="project" value="TreeGrafter"/>
</dbReference>
<evidence type="ECO:0000259" key="5">
    <source>
        <dbReference type="PROSITE" id="PS50894"/>
    </source>
</evidence>
<feature type="domain" description="Response regulatory" evidence="3">
    <location>
        <begin position="106"/>
        <end position="223"/>
    </location>
</feature>
<dbReference type="Pfam" id="PF00990">
    <property type="entry name" value="GGDEF"/>
    <property type="match status" value="1"/>
</dbReference>
<dbReference type="InterPro" id="IPR001789">
    <property type="entry name" value="Sig_transdc_resp-reg_receiver"/>
</dbReference>
<feature type="domain" description="GGDEF" evidence="4">
    <location>
        <begin position="263"/>
        <end position="395"/>
    </location>
</feature>
<evidence type="ECO:0000256" key="1">
    <source>
        <dbReference type="PROSITE-ProRule" id="PRU00110"/>
    </source>
</evidence>
<accession>A0A419V028</accession>
<dbReference type="PANTHER" id="PTHR45138">
    <property type="entry name" value="REGULATORY COMPONENTS OF SENSORY TRANSDUCTION SYSTEM"/>
    <property type="match status" value="1"/>
</dbReference>
<dbReference type="CDD" id="cd01949">
    <property type="entry name" value="GGDEF"/>
    <property type="match status" value="1"/>
</dbReference>
<dbReference type="Gene3D" id="3.30.70.270">
    <property type="match status" value="1"/>
</dbReference>
<dbReference type="CDD" id="cd00156">
    <property type="entry name" value="REC"/>
    <property type="match status" value="1"/>
</dbReference>
<dbReference type="InterPro" id="IPR011006">
    <property type="entry name" value="CheY-like_superfamily"/>
</dbReference>
<proteinExistence type="predicted"/>
<dbReference type="SUPFAM" id="SSF47226">
    <property type="entry name" value="Histidine-containing phosphotransfer domain, HPT domain"/>
    <property type="match status" value="1"/>
</dbReference>
<feature type="modified residue" description="Phosphohistidine" evidence="1">
    <location>
        <position position="35"/>
    </location>
</feature>
<keyword evidence="7" id="KW-1185">Reference proteome</keyword>
<name>A0A419V028_9BACL</name>
<dbReference type="NCBIfam" id="TIGR00254">
    <property type="entry name" value="GGDEF"/>
    <property type="match status" value="1"/>
</dbReference>
<feature type="modified residue" description="4-aspartylphosphate" evidence="2">
    <location>
        <position position="462"/>
    </location>
</feature>
<sequence>MENYQALFLKKTRQTWQSFQMRQTIENDEVYRWLHTLKGTGGTLGLSELSAVSEEKMENLDDNEDARWNIDQLSDFLAPLIRTFQEEESLNTTPVSVKEEAGQGPLLLLVDDDVDFANYIKDQFQEEGYLVLLAPDKKKALEMYHHYHPDCLLVDIFVPDKQDGFYLLNTVSQIAEALVTPVIAITSDTTPETKYEAYRQGASFVLHKPFDIRELKHILSNQLTRKERIQNAITIDELTGVFNRKILDTASDRFFGAYRREGAEFSGVLLDLDHFKAVNDTFGHDRGDKVLKQFAAFLDGQKRPQDMLIRLGGEEFLMVLPNTGKDQAIKAAERWCKNYSEMMLDSLDDMVLTFSAGVSTVTPNTESLDVLLNECDQALAIAKEEGRNRIRTYQRGNEIIRKMPMNIIIVDDDEVMGGFLLNRFQRLELPKYDINVSYYREGESFLKDDWYKRSQKFFIILDVTMPRMNGFEVLTNLRKNFPASDIVVLMLTGSKAEKDVIRALELGADDYLVKPFKVEELLARSRRFIQRIL</sequence>
<dbReference type="InterPro" id="IPR008207">
    <property type="entry name" value="Sig_transdc_His_kin_Hpt_dom"/>
</dbReference>
<gene>
    <name evidence="6" type="ORF">ATL39_2665</name>
</gene>
<protein>
    <submittedName>
        <fullName evidence="6">Diguanylate cyclase (GGDEF)-like protein</fullName>
    </submittedName>
</protein>
<dbReference type="Pfam" id="PF00072">
    <property type="entry name" value="Response_reg"/>
    <property type="match status" value="2"/>
</dbReference>
<evidence type="ECO:0000313" key="7">
    <source>
        <dbReference type="Proteomes" id="UP000285120"/>
    </source>
</evidence>
<dbReference type="InterPro" id="IPR050469">
    <property type="entry name" value="Diguanylate_Cyclase"/>
</dbReference>
<organism evidence="6 7">
    <name type="scientific">Sinobaca qinghaiensis</name>
    <dbReference type="NCBI Taxonomy" id="342944"/>
    <lineage>
        <taxon>Bacteria</taxon>
        <taxon>Bacillati</taxon>
        <taxon>Bacillota</taxon>
        <taxon>Bacilli</taxon>
        <taxon>Bacillales</taxon>
        <taxon>Sporolactobacillaceae</taxon>
        <taxon>Sinobaca</taxon>
    </lineage>
</organism>
<dbReference type="SMART" id="SM00448">
    <property type="entry name" value="REC"/>
    <property type="match status" value="2"/>
</dbReference>
<dbReference type="AlphaFoldDB" id="A0A419V028"/>
<dbReference type="SUPFAM" id="SSF52172">
    <property type="entry name" value="CheY-like"/>
    <property type="match status" value="2"/>
</dbReference>
<dbReference type="GO" id="GO:0005886">
    <property type="term" value="C:plasma membrane"/>
    <property type="evidence" value="ECO:0007669"/>
    <property type="project" value="TreeGrafter"/>
</dbReference>
<keyword evidence="2" id="KW-0597">Phosphoprotein</keyword>
<dbReference type="GO" id="GO:0043709">
    <property type="term" value="P:cell adhesion involved in single-species biofilm formation"/>
    <property type="evidence" value="ECO:0007669"/>
    <property type="project" value="TreeGrafter"/>
</dbReference>
<dbReference type="Proteomes" id="UP000285120">
    <property type="component" value="Unassembled WGS sequence"/>
</dbReference>
<dbReference type="Gene3D" id="3.40.50.2300">
    <property type="match status" value="2"/>
</dbReference>
<dbReference type="PANTHER" id="PTHR45138:SF9">
    <property type="entry name" value="DIGUANYLATE CYCLASE DGCM-RELATED"/>
    <property type="match status" value="1"/>
</dbReference>